<dbReference type="HAMAP" id="MF_00984">
    <property type="entry name" value="SSB"/>
    <property type="match status" value="1"/>
</dbReference>
<dbReference type="AlphaFoldDB" id="A0AAW6DZA8"/>
<name>A0AAW6DZA8_9FIRM</name>
<reference evidence="5" key="1">
    <citation type="submission" date="2023-01" db="EMBL/GenBank/DDBJ databases">
        <title>Human gut microbiome strain richness.</title>
        <authorList>
            <person name="Chen-Liaw A."/>
        </authorList>
    </citation>
    <scope>NUCLEOTIDE SEQUENCE</scope>
    <source>
        <strain evidence="5">D59st1_B8_D59t2_181005</strain>
    </source>
</reference>
<dbReference type="GO" id="GO:0003697">
    <property type="term" value="F:single-stranded DNA binding"/>
    <property type="evidence" value="ECO:0007669"/>
    <property type="project" value="UniProtKB-UniRule"/>
</dbReference>
<dbReference type="Pfam" id="PF00436">
    <property type="entry name" value="SSB"/>
    <property type="match status" value="1"/>
</dbReference>
<feature type="region of interest" description="Disordered" evidence="4">
    <location>
        <begin position="102"/>
        <end position="144"/>
    </location>
</feature>
<protein>
    <recommendedName>
        <fullName evidence="2 3">Single-stranded DNA-binding protein</fullName>
        <shortName evidence="2">SSB</shortName>
    </recommendedName>
</protein>
<comment type="subunit">
    <text evidence="2">Homotetramer.</text>
</comment>
<evidence type="ECO:0000256" key="2">
    <source>
        <dbReference type="HAMAP-Rule" id="MF_00984"/>
    </source>
</evidence>
<comment type="caution">
    <text evidence="2">Lacks conserved residue(s) required for the propagation of feature annotation.</text>
</comment>
<dbReference type="EMBL" id="JAQMLS010000009">
    <property type="protein sequence ID" value="MDB8742818.1"/>
    <property type="molecule type" value="Genomic_DNA"/>
</dbReference>
<evidence type="ECO:0000313" key="6">
    <source>
        <dbReference type="Proteomes" id="UP001211421"/>
    </source>
</evidence>
<evidence type="ECO:0000313" key="5">
    <source>
        <dbReference type="EMBL" id="MDB8742818.1"/>
    </source>
</evidence>
<dbReference type="SUPFAM" id="SSF50249">
    <property type="entry name" value="Nucleic acid-binding proteins"/>
    <property type="match status" value="1"/>
</dbReference>
<dbReference type="PROSITE" id="PS50935">
    <property type="entry name" value="SSB"/>
    <property type="match status" value="1"/>
</dbReference>
<evidence type="ECO:0000256" key="3">
    <source>
        <dbReference type="PIRNR" id="PIRNR002070"/>
    </source>
</evidence>
<proteinExistence type="inferred from homology"/>
<dbReference type="PANTHER" id="PTHR10302:SF27">
    <property type="entry name" value="SINGLE-STRANDED DNA-BINDING PROTEIN"/>
    <property type="match status" value="1"/>
</dbReference>
<dbReference type="CDD" id="cd04496">
    <property type="entry name" value="SSB_OBF"/>
    <property type="match status" value="1"/>
</dbReference>
<dbReference type="InterPro" id="IPR000424">
    <property type="entry name" value="Primosome_PriB/ssb"/>
</dbReference>
<dbReference type="GO" id="GO:0006260">
    <property type="term" value="P:DNA replication"/>
    <property type="evidence" value="ECO:0007669"/>
    <property type="project" value="InterPro"/>
</dbReference>
<feature type="compositionally biased region" description="Low complexity" evidence="4">
    <location>
        <begin position="111"/>
        <end position="138"/>
    </location>
</feature>
<dbReference type="PANTHER" id="PTHR10302">
    <property type="entry name" value="SINGLE-STRANDED DNA-BINDING PROTEIN"/>
    <property type="match status" value="1"/>
</dbReference>
<accession>A0AAW6DZA8</accession>
<sequence length="156" mass="17323">MLNKVILMGRITQELELKQTTNRTAVLSFNVAVDRSYTKQGEEKQTDFITCVAWRKTAEFINNYFGKGRMIALEGQLRSRTYDDKNGTKHYVTEVYVDNISFTGEPKQGGNSSASSQSAPQQTPSQPAPSQNSSPATQNLGIDGFEEVFNGDDVPF</sequence>
<comment type="caution">
    <text evidence="5">The sequence shown here is derived from an EMBL/GenBank/DDBJ whole genome shotgun (WGS) entry which is preliminary data.</text>
</comment>
<dbReference type="InterPro" id="IPR012340">
    <property type="entry name" value="NA-bd_OB-fold"/>
</dbReference>
<dbReference type="PIRSF" id="PIRSF002070">
    <property type="entry name" value="SSB"/>
    <property type="match status" value="1"/>
</dbReference>
<dbReference type="NCBIfam" id="TIGR00621">
    <property type="entry name" value="ssb"/>
    <property type="match status" value="1"/>
</dbReference>
<gene>
    <name evidence="5" type="ORF">PNV70_12175</name>
</gene>
<evidence type="ECO:0000256" key="1">
    <source>
        <dbReference type="ARBA" id="ARBA00023125"/>
    </source>
</evidence>
<dbReference type="RefSeq" id="WP_195552017.1">
    <property type="nucleotide sequence ID" value="NZ_JADMNX010000009.1"/>
</dbReference>
<organism evidence="5 6">
    <name type="scientific">Ruminococcus bicirculans</name>
    <name type="common">ex Wegman et al. 2014</name>
    <dbReference type="NCBI Taxonomy" id="1160721"/>
    <lineage>
        <taxon>Bacteria</taxon>
        <taxon>Bacillati</taxon>
        <taxon>Bacillota</taxon>
        <taxon>Clostridia</taxon>
        <taxon>Eubacteriales</taxon>
        <taxon>Oscillospiraceae</taxon>
        <taxon>Ruminococcus</taxon>
    </lineage>
</organism>
<dbReference type="InterPro" id="IPR011344">
    <property type="entry name" value="ssDNA-bd"/>
</dbReference>
<dbReference type="Gene3D" id="2.40.50.140">
    <property type="entry name" value="Nucleic acid-binding proteins"/>
    <property type="match status" value="1"/>
</dbReference>
<dbReference type="GO" id="GO:0009295">
    <property type="term" value="C:nucleoid"/>
    <property type="evidence" value="ECO:0007669"/>
    <property type="project" value="TreeGrafter"/>
</dbReference>
<keyword evidence="1 2" id="KW-0238">DNA-binding</keyword>
<dbReference type="Proteomes" id="UP001211421">
    <property type="component" value="Unassembled WGS sequence"/>
</dbReference>
<evidence type="ECO:0000256" key="4">
    <source>
        <dbReference type="SAM" id="MobiDB-lite"/>
    </source>
</evidence>